<gene>
    <name evidence="10" type="primary">LOC115475594</name>
</gene>
<comment type="similarity">
    <text evidence="2">Belongs to the transglutaminase superfamily. Transglutaminase family.</text>
</comment>
<dbReference type="KEGG" id="muo:115475594"/>
<dbReference type="Pfam" id="PF00868">
    <property type="entry name" value="Transglut_N"/>
    <property type="match status" value="1"/>
</dbReference>
<dbReference type="SMART" id="SM00460">
    <property type="entry name" value="TGc"/>
    <property type="match status" value="1"/>
</dbReference>
<evidence type="ECO:0000259" key="8">
    <source>
        <dbReference type="SMART" id="SM00460"/>
    </source>
</evidence>
<evidence type="ECO:0000313" key="9">
    <source>
        <dbReference type="Proteomes" id="UP000515156"/>
    </source>
</evidence>
<protein>
    <recommendedName>
        <fullName evidence="7">protein-glutamine gamma-glutamyltransferase</fullName>
        <ecNumber evidence="7">2.3.2.13</ecNumber>
    </recommendedName>
</protein>
<dbReference type="Gene3D" id="2.60.40.10">
    <property type="entry name" value="Immunoglobulins"/>
    <property type="match status" value="1"/>
</dbReference>
<proteinExistence type="inferred from homology"/>
<dbReference type="InterPro" id="IPR013808">
    <property type="entry name" value="Transglutaminase_AS"/>
</dbReference>
<evidence type="ECO:0000256" key="2">
    <source>
        <dbReference type="ARBA" id="ARBA00005968"/>
    </source>
</evidence>
<dbReference type="GO" id="GO:0046872">
    <property type="term" value="F:metal ion binding"/>
    <property type="evidence" value="ECO:0007669"/>
    <property type="project" value="UniProtKB-KW"/>
</dbReference>
<name>A0A6P7YIM2_9AMPH</name>
<dbReference type="OrthoDB" id="437511at2759"/>
<dbReference type="PANTHER" id="PTHR11590:SF38">
    <property type="entry name" value="PROTEIN-GLUTAMINE GAMMA-GLUTAMYLTRANSFERASE 5"/>
    <property type="match status" value="1"/>
</dbReference>
<dbReference type="InterPro" id="IPR013783">
    <property type="entry name" value="Ig-like_fold"/>
</dbReference>
<evidence type="ECO:0000256" key="1">
    <source>
        <dbReference type="ARBA" id="ARBA00001913"/>
    </source>
</evidence>
<dbReference type="FunFam" id="3.90.260.10:FF:000001">
    <property type="entry name" value="Protein-glutamine gamma-glutamyltransferase 2"/>
    <property type="match status" value="1"/>
</dbReference>
<feature type="domain" description="Transglutaminase-like" evidence="8">
    <location>
        <begin position="258"/>
        <end position="351"/>
    </location>
</feature>
<keyword evidence="9" id="KW-1185">Reference proteome</keyword>
<evidence type="ECO:0000256" key="5">
    <source>
        <dbReference type="ARBA" id="ARBA00022837"/>
    </source>
</evidence>
<evidence type="ECO:0000256" key="3">
    <source>
        <dbReference type="ARBA" id="ARBA00022679"/>
    </source>
</evidence>
<evidence type="ECO:0000256" key="4">
    <source>
        <dbReference type="ARBA" id="ARBA00022723"/>
    </source>
</evidence>
<dbReference type="InterPro" id="IPR014756">
    <property type="entry name" value="Ig_E-set"/>
</dbReference>
<keyword evidence="4" id="KW-0479">Metal-binding</keyword>
<dbReference type="InterPro" id="IPR001102">
    <property type="entry name" value="Transglutaminase_N"/>
</dbReference>
<dbReference type="InterPro" id="IPR038765">
    <property type="entry name" value="Papain-like_cys_pep_sf"/>
</dbReference>
<accession>A0A6P7YIM2</accession>
<dbReference type="Proteomes" id="UP000515156">
    <property type="component" value="Chromosome 8"/>
</dbReference>
<dbReference type="GO" id="GO:0003810">
    <property type="term" value="F:protein-glutamine gamma-glutamyltransferase activity"/>
    <property type="evidence" value="ECO:0007669"/>
    <property type="project" value="UniProtKB-EC"/>
</dbReference>
<keyword evidence="6" id="KW-0012">Acyltransferase</keyword>
<dbReference type="InterPro" id="IPR050779">
    <property type="entry name" value="Transglutaminase"/>
</dbReference>
<evidence type="ECO:0000313" key="10">
    <source>
        <dbReference type="RefSeq" id="XP_030067307.1"/>
    </source>
</evidence>
<dbReference type="Gene3D" id="3.90.260.10">
    <property type="entry name" value="Transglutaminase-like"/>
    <property type="match status" value="1"/>
</dbReference>
<dbReference type="SUPFAM" id="SSF54001">
    <property type="entry name" value="Cysteine proteinases"/>
    <property type="match status" value="1"/>
</dbReference>
<evidence type="ECO:0000256" key="6">
    <source>
        <dbReference type="ARBA" id="ARBA00023315"/>
    </source>
</evidence>
<dbReference type="InParanoid" id="A0A6P7YIM2"/>
<reference evidence="10" key="1">
    <citation type="submission" date="2025-08" db="UniProtKB">
        <authorList>
            <consortium name="RefSeq"/>
        </authorList>
    </citation>
    <scope>IDENTIFICATION</scope>
</reference>
<dbReference type="Pfam" id="PF01841">
    <property type="entry name" value="Transglut_core"/>
    <property type="match status" value="1"/>
</dbReference>
<dbReference type="EC" id="2.3.2.13" evidence="7"/>
<dbReference type="PROSITE" id="PS00547">
    <property type="entry name" value="TRANSGLUTAMINASES"/>
    <property type="match status" value="1"/>
</dbReference>
<dbReference type="GeneID" id="115475594"/>
<organism evidence="9 10">
    <name type="scientific">Microcaecilia unicolor</name>
    <dbReference type="NCBI Taxonomy" id="1415580"/>
    <lineage>
        <taxon>Eukaryota</taxon>
        <taxon>Metazoa</taxon>
        <taxon>Chordata</taxon>
        <taxon>Craniata</taxon>
        <taxon>Vertebrata</taxon>
        <taxon>Euteleostomi</taxon>
        <taxon>Amphibia</taxon>
        <taxon>Gymnophiona</taxon>
        <taxon>Siphonopidae</taxon>
        <taxon>Microcaecilia</taxon>
    </lineage>
</organism>
<sequence>MASGQDLQFTDFHIHQNGKEHQTHVYSNNKLIIRRGQPCSITLSFKNGGYAVDQITFIAKTGPRKSTFSISQEKPGNAWGAVVKATHPRSLDITLFTPTYAIIGLYSLSVQFSSEEEPVTLGNFILLFNPWQPGDAVFLEDEAERQEYIMTDYGIIYQGNMNWIQQVSWNYGQFEENIVDISLALLKHSLNFHGDPSTHYSKGGDPAYVSRVISAMVNANDDNGVVEGKWTGEYTEGKKPTDWNGSVALLRQWQANGFKPVKYGQCWVFAGVLCTVMRSLGIPTRVVTNFESAHDSNGDLIIDQYFDKDGKHLKEKSDDSIWNFHVWNECWMRRFDLSSLYNGWQVVDATPQEPSDGIFCCGPTSVRAVKDKALNAKYDAGFVYAEVKGIVVSWVLEKEKKEKVNTDITSVGKNISTKGVGSNDRVDITHTYK</sequence>
<dbReference type="RefSeq" id="XP_030067307.1">
    <property type="nucleotide sequence ID" value="XM_030211447.1"/>
</dbReference>
<dbReference type="InterPro" id="IPR002931">
    <property type="entry name" value="Transglutaminase-like"/>
</dbReference>
<keyword evidence="5" id="KW-0106">Calcium</keyword>
<dbReference type="SUPFAM" id="SSF81296">
    <property type="entry name" value="E set domains"/>
    <property type="match status" value="1"/>
</dbReference>
<dbReference type="InterPro" id="IPR036985">
    <property type="entry name" value="Transglutaminase-like_sf"/>
</dbReference>
<dbReference type="AlphaFoldDB" id="A0A6P7YIM2"/>
<dbReference type="PANTHER" id="PTHR11590">
    <property type="entry name" value="PROTEIN-GLUTAMINE GAMMA-GLUTAMYLTRANSFERASE"/>
    <property type="match status" value="1"/>
</dbReference>
<comment type="cofactor">
    <cofactor evidence="1">
        <name>Ca(2+)</name>
        <dbReference type="ChEBI" id="CHEBI:29108"/>
    </cofactor>
</comment>
<evidence type="ECO:0000256" key="7">
    <source>
        <dbReference type="ARBA" id="ARBA00024222"/>
    </source>
</evidence>
<keyword evidence="3" id="KW-0808">Transferase</keyword>